<protein>
    <recommendedName>
        <fullName evidence="1">Isocitrate lyase</fullName>
    </recommendedName>
    <alternativeName>
        <fullName evidence="4">Isocitrase</fullName>
    </alternativeName>
    <alternativeName>
        <fullName evidence="5">Isocitratase</fullName>
    </alternativeName>
</protein>
<evidence type="ECO:0000256" key="5">
    <source>
        <dbReference type="ARBA" id="ARBA00031921"/>
    </source>
</evidence>
<dbReference type="GO" id="GO:0046872">
    <property type="term" value="F:metal ion binding"/>
    <property type="evidence" value="ECO:0007669"/>
    <property type="project" value="UniProtKB-KW"/>
</dbReference>
<dbReference type="EMBL" id="DSIY01000173">
    <property type="protein sequence ID" value="HEG91219.1"/>
    <property type="molecule type" value="Genomic_DNA"/>
</dbReference>
<proteinExistence type="predicted"/>
<dbReference type="GO" id="GO:0004451">
    <property type="term" value="F:isocitrate lyase activity"/>
    <property type="evidence" value="ECO:0007669"/>
    <property type="project" value="UniProtKB-EC"/>
</dbReference>
<keyword evidence="7" id="KW-0460">Magnesium</keyword>
<sequence length="387" mass="43326">MWTLPTSLPENPDALMSTPLLPPGYAVPASRWVHPSTRLRQLLDTLPYVFAPGIYDPHGAELVMYYRFPAVYFSGYSFAIGHLGTTDMDLYTSVEIADAARRIVMALRKFQLTMAVGDPEKGVPPKHLHIPPVVADMDTGYGNIFNVQRTAELYVAAGLAGAHIEDQVMPKRCGHIGGKALIPAQEMIGKLRMIRAVADDLGNRDFVIIARTDAVSAVDAPESTRGLPLAIERGLRYLDTGVPDLLWCEFPTADRRPLETFVAEIKKRFPQARFAFNWSSSFKWYTEPNPISFRELGEMDVKFIFITLAAQHAMGYGFSELLQALARENEQAYIALQRKEWAPDTDFPTRSHHLFSGVPYHHHLGKAYDAPRLGSEFEEPLPERAVV</sequence>
<dbReference type="GO" id="GO:0019752">
    <property type="term" value="P:carboxylic acid metabolic process"/>
    <property type="evidence" value="ECO:0007669"/>
    <property type="project" value="InterPro"/>
</dbReference>
<dbReference type="Gene3D" id="3.20.20.60">
    <property type="entry name" value="Phosphoenolpyruvate-binding domains"/>
    <property type="match status" value="1"/>
</dbReference>
<feature type="active site" description="Proton acceptor" evidence="6">
    <location>
        <position position="173"/>
    </location>
</feature>
<evidence type="ECO:0000256" key="1">
    <source>
        <dbReference type="ARBA" id="ARBA00017446"/>
    </source>
</evidence>
<feature type="binding site" evidence="7">
    <location>
        <position position="136"/>
    </location>
    <ligand>
        <name>Mg(2+)</name>
        <dbReference type="ChEBI" id="CHEBI:18420"/>
    </ligand>
</feature>
<keyword evidence="7" id="KW-0479">Metal-binding</keyword>
<organism evidence="8">
    <name type="scientific">Thermorudis peleae</name>
    <dbReference type="NCBI Taxonomy" id="1382356"/>
    <lineage>
        <taxon>Bacteria</taxon>
        <taxon>Pseudomonadati</taxon>
        <taxon>Thermomicrobiota</taxon>
        <taxon>Thermomicrobia</taxon>
        <taxon>Thermomicrobia incertae sedis</taxon>
        <taxon>Thermorudis</taxon>
    </lineage>
</organism>
<dbReference type="AlphaFoldDB" id="A0A831TFM2"/>
<gene>
    <name evidence="8" type="ORF">ENP34_07220</name>
</gene>
<evidence type="ECO:0000313" key="8">
    <source>
        <dbReference type="EMBL" id="HEG91219.1"/>
    </source>
</evidence>
<dbReference type="PANTHER" id="PTHR21631">
    <property type="entry name" value="ISOCITRATE LYASE/MALATE SYNTHASE"/>
    <property type="match status" value="1"/>
</dbReference>
<reference evidence="8" key="1">
    <citation type="journal article" date="2020" name="mSystems">
        <title>Genome- and Community-Level Interaction Insights into Carbon Utilization and Element Cycling Functions of Hydrothermarchaeota in Hydrothermal Sediment.</title>
        <authorList>
            <person name="Zhou Z."/>
            <person name="Liu Y."/>
            <person name="Xu W."/>
            <person name="Pan J."/>
            <person name="Luo Z.H."/>
            <person name="Li M."/>
        </authorList>
    </citation>
    <scope>NUCLEOTIDE SEQUENCE [LARGE SCALE GENOMIC DNA]</scope>
    <source>
        <strain evidence="8">SpSt-210</strain>
    </source>
</reference>
<keyword evidence="2 8" id="KW-0456">Lyase</keyword>
<evidence type="ECO:0000256" key="4">
    <source>
        <dbReference type="ARBA" id="ARBA00031022"/>
    </source>
</evidence>
<dbReference type="InterPro" id="IPR015813">
    <property type="entry name" value="Pyrv/PenolPyrv_kinase-like_dom"/>
</dbReference>
<evidence type="ECO:0000256" key="7">
    <source>
        <dbReference type="PIRSR" id="PIRSR001362-3"/>
    </source>
</evidence>
<name>A0A831TFM2_9BACT</name>
<evidence type="ECO:0000256" key="6">
    <source>
        <dbReference type="PIRSR" id="PIRSR001362-1"/>
    </source>
</evidence>
<dbReference type="PANTHER" id="PTHR21631:SF3">
    <property type="entry name" value="BIFUNCTIONAL GLYOXYLATE CYCLE PROTEIN"/>
    <property type="match status" value="1"/>
</dbReference>
<dbReference type="SUPFAM" id="SSF51621">
    <property type="entry name" value="Phosphoenolpyruvate/pyruvate domain"/>
    <property type="match status" value="1"/>
</dbReference>
<dbReference type="InterPro" id="IPR006254">
    <property type="entry name" value="Isocitrate_lyase"/>
</dbReference>
<comment type="caution">
    <text evidence="8">The sequence shown here is derived from an EMBL/GenBank/DDBJ whole genome shotgun (WGS) entry which is preliminary data.</text>
</comment>
<comment type="cofactor">
    <cofactor evidence="7">
        <name>Mg(2+)</name>
        <dbReference type="ChEBI" id="CHEBI:18420"/>
    </cofactor>
    <text evidence="7">Can also use Mn(2+) ion.</text>
</comment>
<accession>A0A831TFM2</accession>
<dbReference type="InterPro" id="IPR039556">
    <property type="entry name" value="ICL/PEPM"/>
</dbReference>
<dbReference type="PIRSF" id="PIRSF001362">
    <property type="entry name" value="Isocit_lyase"/>
    <property type="match status" value="1"/>
</dbReference>
<dbReference type="Pfam" id="PF13714">
    <property type="entry name" value="PEP_mutase"/>
    <property type="match status" value="1"/>
</dbReference>
<evidence type="ECO:0000256" key="3">
    <source>
        <dbReference type="ARBA" id="ARBA00023531"/>
    </source>
</evidence>
<comment type="catalytic activity">
    <reaction evidence="3">
        <text>D-threo-isocitrate = glyoxylate + succinate</text>
        <dbReference type="Rhea" id="RHEA:13245"/>
        <dbReference type="ChEBI" id="CHEBI:15562"/>
        <dbReference type="ChEBI" id="CHEBI:30031"/>
        <dbReference type="ChEBI" id="CHEBI:36655"/>
        <dbReference type="EC" id="4.1.3.1"/>
    </reaction>
</comment>
<evidence type="ECO:0000256" key="2">
    <source>
        <dbReference type="ARBA" id="ARBA00023239"/>
    </source>
</evidence>
<dbReference type="InterPro" id="IPR040442">
    <property type="entry name" value="Pyrv_kinase-like_dom_sf"/>
</dbReference>
<dbReference type="CDD" id="cd00377">
    <property type="entry name" value="ICL_PEPM"/>
    <property type="match status" value="1"/>
</dbReference>